<dbReference type="InterPro" id="IPR044898">
    <property type="entry name" value="CDI_dom_sf"/>
</dbReference>
<evidence type="ECO:0000313" key="11">
    <source>
        <dbReference type="Proteomes" id="UP000752171"/>
    </source>
</evidence>
<dbReference type="InterPro" id="IPR003175">
    <property type="entry name" value="CDI_dom"/>
</dbReference>
<dbReference type="EMBL" id="JAICCE010000002">
    <property type="protein sequence ID" value="KAG9280728.1"/>
    <property type="molecule type" value="Genomic_DNA"/>
</dbReference>
<dbReference type="GO" id="GO:0005634">
    <property type="term" value="C:nucleus"/>
    <property type="evidence" value="ECO:0007669"/>
    <property type="project" value="UniProtKB-SubCell"/>
</dbReference>
<evidence type="ECO:0000259" key="7">
    <source>
        <dbReference type="Pfam" id="PF02234"/>
    </source>
</evidence>
<dbReference type="Proteomes" id="UP000694621">
    <property type="component" value="Unplaced"/>
</dbReference>
<reference evidence="9" key="2">
    <citation type="submission" date="2025-05" db="UniProtKB">
        <authorList>
            <consortium name="Ensembl"/>
        </authorList>
    </citation>
    <scope>IDENTIFICATION</scope>
</reference>
<evidence type="ECO:0000313" key="9">
    <source>
        <dbReference type="Ensembl" id="ENSAMXP00005022180.1"/>
    </source>
</evidence>
<dbReference type="Proteomes" id="UP000752171">
    <property type="component" value="Unassembled WGS sequence"/>
</dbReference>
<organism evidence="9 10">
    <name type="scientific">Astyanax mexicanus</name>
    <name type="common">Blind cave fish</name>
    <name type="synonym">Astyanax fasciatus mexicanus</name>
    <dbReference type="NCBI Taxonomy" id="7994"/>
    <lineage>
        <taxon>Eukaryota</taxon>
        <taxon>Metazoa</taxon>
        <taxon>Chordata</taxon>
        <taxon>Craniata</taxon>
        <taxon>Vertebrata</taxon>
        <taxon>Euteleostomi</taxon>
        <taxon>Actinopterygii</taxon>
        <taxon>Neopterygii</taxon>
        <taxon>Teleostei</taxon>
        <taxon>Ostariophysi</taxon>
        <taxon>Characiformes</taxon>
        <taxon>Characoidei</taxon>
        <taxon>Acestrorhamphidae</taxon>
        <taxon>Acestrorhamphinae</taxon>
        <taxon>Astyanax</taxon>
    </lineage>
</organism>
<dbReference type="AlphaFoldDB" id="A0A8B9JIM1"/>
<evidence type="ECO:0000256" key="3">
    <source>
        <dbReference type="ARBA" id="ARBA00023013"/>
    </source>
</evidence>
<evidence type="ECO:0000313" key="10">
    <source>
        <dbReference type="Proteomes" id="UP000694621"/>
    </source>
</evidence>
<evidence type="ECO:0000256" key="2">
    <source>
        <dbReference type="ARBA" id="ARBA00006726"/>
    </source>
</evidence>
<gene>
    <name evidence="8" type="primary">CDKN1C</name>
    <name evidence="8" type="ORF">AMEX_G3471</name>
</gene>
<dbReference type="Pfam" id="PF02234">
    <property type="entry name" value="CDI"/>
    <property type="match status" value="1"/>
</dbReference>
<dbReference type="KEGG" id="amex:103033872"/>
<evidence type="ECO:0000256" key="4">
    <source>
        <dbReference type="ARBA" id="ARBA00023242"/>
    </source>
</evidence>
<feature type="region of interest" description="Disordered" evidence="6">
    <location>
        <begin position="1"/>
        <end position="29"/>
    </location>
</feature>
<dbReference type="OrthoDB" id="6373236at2759"/>
<evidence type="ECO:0000256" key="1">
    <source>
        <dbReference type="ARBA" id="ARBA00004123"/>
    </source>
</evidence>
<accession>A0A8B9JIM1</accession>
<protein>
    <submittedName>
        <fullName evidence="9">Cyclin dependent kinase inhibitor 1C</fullName>
    </submittedName>
    <submittedName>
        <fullName evidence="8">Cyclin-dependent kinase inhibitor 1B-like</fullName>
    </submittedName>
</protein>
<evidence type="ECO:0000313" key="8">
    <source>
        <dbReference type="EMBL" id="KAG9280728.1"/>
    </source>
</evidence>
<keyword evidence="5" id="KW-0131">Cell cycle</keyword>
<name>A0A8B9JIM1_ASTMX</name>
<feature type="region of interest" description="Disordered" evidence="6">
    <location>
        <begin position="185"/>
        <end position="213"/>
    </location>
</feature>
<dbReference type="Gene3D" id="4.10.365.10">
    <property type="entry name" value="p27"/>
    <property type="match status" value="1"/>
</dbReference>
<dbReference type="PANTHER" id="PTHR10265">
    <property type="entry name" value="CYCLIN-DEPENDENT KINASE INHIBITOR 1"/>
    <property type="match status" value="1"/>
</dbReference>
<feature type="compositionally biased region" description="Polar residues" evidence="6">
    <location>
        <begin position="137"/>
        <end position="146"/>
    </location>
</feature>
<feature type="region of interest" description="Disordered" evidence="6">
    <location>
        <begin position="106"/>
        <end position="171"/>
    </location>
</feature>
<dbReference type="Ensembl" id="ENSAMXT00005024499.1">
    <property type="protein sequence ID" value="ENSAMXP00005022180.1"/>
    <property type="gene ID" value="ENSAMXG00005011444.1"/>
</dbReference>
<dbReference type="GO" id="GO:0045930">
    <property type="term" value="P:negative regulation of mitotic cell cycle"/>
    <property type="evidence" value="ECO:0007669"/>
    <property type="project" value="TreeGrafter"/>
</dbReference>
<dbReference type="GO" id="GO:0004861">
    <property type="term" value="F:cyclin-dependent protein serine/threonine kinase inhibitor activity"/>
    <property type="evidence" value="ECO:0007669"/>
    <property type="project" value="InterPro"/>
</dbReference>
<feature type="domain" description="Cyclin-dependent kinase inhibitor" evidence="7">
    <location>
        <begin position="38"/>
        <end position="85"/>
    </location>
</feature>
<reference evidence="8 11" key="1">
    <citation type="submission" date="2021-07" db="EMBL/GenBank/DDBJ databases">
        <authorList>
            <person name="Imarazene B."/>
            <person name="Zahm M."/>
            <person name="Klopp C."/>
            <person name="Cabau C."/>
            <person name="Beille S."/>
            <person name="Jouanno E."/>
            <person name="Castinel A."/>
            <person name="Lluch J."/>
            <person name="Gil L."/>
            <person name="Kuchtly C."/>
            <person name="Lopez Roques C."/>
            <person name="Donnadieu C."/>
            <person name="Parrinello H."/>
            <person name="Journot L."/>
            <person name="Du K."/>
            <person name="Schartl M."/>
            <person name="Retaux S."/>
            <person name="Guiguen Y."/>
        </authorList>
    </citation>
    <scope>NUCLEOTIDE SEQUENCE [LARGE SCALE GENOMIC DNA]</scope>
    <source>
        <strain evidence="8">Pach_M1</strain>
        <tissue evidence="8">Testis</tissue>
    </source>
</reference>
<keyword evidence="3" id="KW-0649">Protein kinase inhibitor</keyword>
<comment type="subcellular location">
    <subcellularLocation>
        <location evidence="1">Nucleus</location>
    </subcellularLocation>
</comment>
<keyword evidence="4" id="KW-0539">Nucleus</keyword>
<evidence type="ECO:0000256" key="6">
    <source>
        <dbReference type="SAM" id="MobiDB-lite"/>
    </source>
</evidence>
<dbReference type="OMA" id="NFNFGAG"/>
<sequence length="213" mass="23453">MSTVQIPSSGGGVGALASPRTFPHVHRDTTPRARVCRSLFGPVDHEELNREMKAKLREISERDQQRWNFNFGAGVPLLGEYEWEEAAGEASPAFYQECVRTARSRAAGASHRPAQQPQEEEDSGICSAESRVFPENVNENKSSGSLGFTGKLSCKKTARRKRPSPLTNTHITDFYCKRRSGVVVGGVKQSGGDHSSGRKPFPSAEQTPRKQLR</sequence>
<proteinExistence type="inferred from homology"/>
<comment type="similarity">
    <text evidence="2">Belongs to the CDI family.</text>
</comment>
<dbReference type="PANTHER" id="PTHR10265:SF44">
    <property type="entry name" value="CYCLIN-DEPENDENT KINASE INHIBITOR 1C"/>
    <property type="match status" value="1"/>
</dbReference>
<evidence type="ECO:0000256" key="5">
    <source>
        <dbReference type="ARBA" id="ARBA00023306"/>
    </source>
</evidence>
<feature type="compositionally biased region" description="Basic residues" evidence="6">
    <location>
        <begin position="153"/>
        <end position="163"/>
    </location>
</feature>